<dbReference type="Proteomes" id="UP000231932">
    <property type="component" value="Chromosome"/>
</dbReference>
<proteinExistence type="predicted"/>
<organism evidence="1 2">
    <name type="scientific">Kyrpidia spormannii</name>
    <dbReference type="NCBI Taxonomy" id="2055160"/>
    <lineage>
        <taxon>Bacteria</taxon>
        <taxon>Bacillati</taxon>
        <taxon>Bacillota</taxon>
        <taxon>Bacilli</taxon>
        <taxon>Bacillales</taxon>
        <taxon>Alicyclobacillaceae</taxon>
        <taxon>Kyrpidia</taxon>
    </lineage>
</organism>
<dbReference type="KEGG" id="kyr:CVV65_12330"/>
<dbReference type="OrthoDB" id="9781005at2"/>
<gene>
    <name evidence="1" type="ORF">CVV65_12330</name>
</gene>
<name>A0A2K8N9Z1_9BACL</name>
<evidence type="ECO:0000313" key="2">
    <source>
        <dbReference type="Proteomes" id="UP000231932"/>
    </source>
</evidence>
<dbReference type="EMBL" id="CP024955">
    <property type="protein sequence ID" value="ATY85617.1"/>
    <property type="molecule type" value="Genomic_DNA"/>
</dbReference>
<evidence type="ECO:0008006" key="3">
    <source>
        <dbReference type="Google" id="ProtNLM"/>
    </source>
</evidence>
<protein>
    <recommendedName>
        <fullName evidence="3">Transposase</fullName>
    </recommendedName>
</protein>
<sequence>MELLTEEKTIAQLASEYGVHPTMLHRWKKTAVDNLSSLFAKVPCEGLTYAST</sequence>
<reference evidence="2" key="1">
    <citation type="submission" date="2017-11" db="EMBL/GenBank/DDBJ databases">
        <title>Complete Genome Sequence of Kyrpidia sp. Strain EA-1, a thermophilic, hydrogen-oxidizing Bacterium, isolated from the Azores.</title>
        <authorList>
            <person name="Reiner J.E."/>
            <person name="Lapp C.J."/>
            <person name="Bunk B."/>
            <person name="Gescher J."/>
        </authorList>
    </citation>
    <scope>NUCLEOTIDE SEQUENCE [LARGE SCALE GENOMIC DNA]</scope>
    <source>
        <strain evidence="2">EA-1</strain>
    </source>
</reference>
<keyword evidence="2" id="KW-1185">Reference proteome</keyword>
<accession>A0A2K8N9Z1</accession>
<dbReference type="AlphaFoldDB" id="A0A2K8N9Z1"/>
<evidence type="ECO:0000313" key="1">
    <source>
        <dbReference type="EMBL" id="ATY85617.1"/>
    </source>
</evidence>